<evidence type="ECO:0000313" key="1">
    <source>
        <dbReference type="EMBL" id="VDM33921.1"/>
    </source>
</evidence>
<dbReference type="EMBL" id="UYWY01010757">
    <property type="protein sequence ID" value="VDM33921.1"/>
    <property type="molecule type" value="Genomic_DNA"/>
</dbReference>
<name>A0A3P7FDF9_TOXCA</name>
<accession>A0A3P7FDF9</accession>
<organism evidence="1">
    <name type="scientific">Toxocara canis</name>
    <name type="common">Canine roundworm</name>
    <dbReference type="NCBI Taxonomy" id="6265"/>
    <lineage>
        <taxon>Eukaryota</taxon>
        <taxon>Metazoa</taxon>
        <taxon>Ecdysozoa</taxon>
        <taxon>Nematoda</taxon>
        <taxon>Chromadorea</taxon>
        <taxon>Rhabditida</taxon>
        <taxon>Spirurina</taxon>
        <taxon>Ascaridomorpha</taxon>
        <taxon>Ascaridoidea</taxon>
        <taxon>Toxocaridae</taxon>
        <taxon>Toxocara</taxon>
    </lineage>
</organism>
<reference evidence="1" key="1">
    <citation type="submission" date="2018-11" db="EMBL/GenBank/DDBJ databases">
        <authorList>
            <consortium name="Pathogen Informatics"/>
        </authorList>
    </citation>
    <scope>NUCLEOTIDE SEQUENCE [LARGE SCALE GENOMIC DNA]</scope>
</reference>
<proteinExistence type="predicted"/>
<dbReference type="AlphaFoldDB" id="A0A3P7FDF9"/>
<protein>
    <submittedName>
        <fullName evidence="1">Uncharacterized protein</fullName>
    </submittedName>
</protein>
<gene>
    <name evidence="1" type="ORF">TCNE_LOCUS5069</name>
</gene>
<sequence length="41" mass="4731">MENPSVVLKERLKDVTKFAFADLIASVLRFDFWDLDDAESV</sequence>